<dbReference type="Gene3D" id="1.10.10.2120">
    <property type="match status" value="1"/>
</dbReference>
<dbReference type="RefSeq" id="XP_028479147.1">
    <property type="nucleotide sequence ID" value="XM_028620175.1"/>
</dbReference>
<dbReference type="Proteomes" id="UP000279236">
    <property type="component" value="Unassembled WGS sequence"/>
</dbReference>
<feature type="domain" description="Peptidase C45 hydrolase" evidence="1">
    <location>
        <begin position="104"/>
        <end position="334"/>
    </location>
</feature>
<name>A0A427Y5M0_9TREE</name>
<sequence length="347" mass="37210">MIEIGHQHGTAAREQVHGSKAFYTDFFKTTAKLEWDAVCDVASRWMPLLEKSYPQYVDEMRGIADATELPLSSIIALNVRTEVAFGMYSDGCTSLAFHSADVGILAQNWDWKGGQGPNLIRLNVKANDGRPAISIITEAGIIGKIGLSSAGLGVCLNAITALGVSPERLPVHIALRAALDWSGEEKGKGAGMARRIADRLEKAGVASAGHILLADADEAFGLETSYIDIVEVRKHDVRGGKAVLHSNHYVEAHPGVKLASNAMLDSPARLDRIETLIKSDEGPVTEAHVAGWLCDECDFPASICRDNKSLGGSETLFRIIMDLRTATAKVKPGKPTGDGETFVLAPK</sequence>
<comment type="caution">
    <text evidence="2">The sequence shown here is derived from an EMBL/GenBank/DDBJ whole genome shotgun (WGS) entry which is preliminary data.</text>
</comment>
<dbReference type="GeneID" id="39589154"/>
<dbReference type="STRING" id="105984.A0A427Y5M0"/>
<dbReference type="AlphaFoldDB" id="A0A427Y5M0"/>
<reference evidence="2 3" key="1">
    <citation type="submission" date="2018-11" db="EMBL/GenBank/DDBJ databases">
        <title>Genome sequence of Apiotrichum porosum DSM 27194.</title>
        <authorList>
            <person name="Aliyu H."/>
            <person name="Gorte O."/>
            <person name="Ochsenreither K."/>
        </authorList>
    </citation>
    <scope>NUCLEOTIDE SEQUENCE [LARGE SCALE GENOMIC DNA]</scope>
    <source>
        <strain evidence="2 3">DSM 27194</strain>
    </source>
</reference>
<proteinExistence type="predicted"/>
<dbReference type="NCBIfam" id="NF040521">
    <property type="entry name" value="C45_proenzyme"/>
    <property type="match status" value="1"/>
</dbReference>
<dbReference type="OrthoDB" id="189997at2759"/>
<organism evidence="2 3">
    <name type="scientific">Apiotrichum porosum</name>
    <dbReference type="NCBI Taxonomy" id="105984"/>
    <lineage>
        <taxon>Eukaryota</taxon>
        <taxon>Fungi</taxon>
        <taxon>Dikarya</taxon>
        <taxon>Basidiomycota</taxon>
        <taxon>Agaricomycotina</taxon>
        <taxon>Tremellomycetes</taxon>
        <taxon>Trichosporonales</taxon>
        <taxon>Trichosporonaceae</taxon>
        <taxon>Apiotrichum</taxon>
    </lineage>
</organism>
<dbReference type="PANTHER" id="PTHR34180:SF1">
    <property type="entry name" value="BETA-ALANYL-DOPAMINE_CARCININE HYDROLASE"/>
    <property type="match status" value="1"/>
</dbReference>
<dbReference type="InterPro" id="IPR047801">
    <property type="entry name" value="Peptidase_C45"/>
</dbReference>
<keyword evidence="3" id="KW-1185">Reference proteome</keyword>
<dbReference type="InterPro" id="IPR047794">
    <property type="entry name" value="C45_proenzyme-like"/>
</dbReference>
<dbReference type="Gene3D" id="3.60.60.10">
    <property type="entry name" value="Penicillin V Acylase, Chain A"/>
    <property type="match status" value="1"/>
</dbReference>
<evidence type="ECO:0000259" key="1">
    <source>
        <dbReference type="Pfam" id="PF03417"/>
    </source>
</evidence>
<dbReference type="InterPro" id="IPR005079">
    <property type="entry name" value="Peptidase_C45_hydrolase"/>
</dbReference>
<accession>A0A427Y5M0</accession>
<evidence type="ECO:0000313" key="2">
    <source>
        <dbReference type="EMBL" id="RSH86362.1"/>
    </source>
</evidence>
<dbReference type="Pfam" id="PF03417">
    <property type="entry name" value="AAT"/>
    <property type="match status" value="1"/>
</dbReference>
<dbReference type="EMBL" id="RSCE01000002">
    <property type="protein sequence ID" value="RSH86362.1"/>
    <property type="molecule type" value="Genomic_DNA"/>
</dbReference>
<protein>
    <recommendedName>
        <fullName evidence="1">Peptidase C45 hydrolase domain-containing protein</fullName>
    </recommendedName>
</protein>
<gene>
    <name evidence="2" type="ORF">EHS24_004611</name>
</gene>
<evidence type="ECO:0000313" key="3">
    <source>
        <dbReference type="Proteomes" id="UP000279236"/>
    </source>
</evidence>
<dbReference type="PANTHER" id="PTHR34180">
    <property type="entry name" value="PEPTIDASE C45"/>
    <property type="match status" value="1"/>
</dbReference>